<dbReference type="PROSITE" id="PS52016">
    <property type="entry name" value="TONB_DEPENDENT_REC_3"/>
    <property type="match status" value="1"/>
</dbReference>
<comment type="subcellular location">
    <subcellularLocation>
        <location evidence="1 10">Cell outer membrane</location>
        <topology evidence="1 10">Multi-pass membrane protein</topology>
    </subcellularLocation>
</comment>
<feature type="signal peptide" evidence="13">
    <location>
        <begin position="1"/>
        <end position="21"/>
    </location>
</feature>
<dbReference type="OrthoDB" id="9815954at2"/>
<dbReference type="PANTHER" id="PTHR30069:SF53">
    <property type="entry name" value="COLICIN I RECEPTOR-RELATED"/>
    <property type="match status" value="1"/>
</dbReference>
<comment type="similarity">
    <text evidence="10 11">Belongs to the TonB-dependent receptor family.</text>
</comment>
<dbReference type="AlphaFoldDB" id="A0A4P7C5A4"/>
<evidence type="ECO:0000259" key="15">
    <source>
        <dbReference type="Pfam" id="PF07715"/>
    </source>
</evidence>
<evidence type="ECO:0000256" key="12">
    <source>
        <dbReference type="SAM" id="MobiDB-lite"/>
    </source>
</evidence>
<keyword evidence="3 10" id="KW-1134">Transmembrane beta strand</keyword>
<evidence type="ECO:0000256" key="9">
    <source>
        <dbReference type="ARBA" id="ARBA00023237"/>
    </source>
</evidence>
<keyword evidence="7 11" id="KW-0798">TonB box</keyword>
<evidence type="ECO:0000256" key="7">
    <source>
        <dbReference type="ARBA" id="ARBA00023077"/>
    </source>
</evidence>
<dbReference type="Gene3D" id="2.170.130.10">
    <property type="entry name" value="TonB-dependent receptor, plug domain"/>
    <property type="match status" value="1"/>
</dbReference>
<evidence type="ECO:0000256" key="4">
    <source>
        <dbReference type="ARBA" id="ARBA00022692"/>
    </source>
</evidence>
<keyword evidence="5 13" id="KW-0732">Signal</keyword>
<evidence type="ECO:0000256" key="13">
    <source>
        <dbReference type="SAM" id="SignalP"/>
    </source>
</evidence>
<dbReference type="SUPFAM" id="SSF56935">
    <property type="entry name" value="Porins"/>
    <property type="match status" value="1"/>
</dbReference>
<protein>
    <submittedName>
        <fullName evidence="16">TonB-dependent receptor</fullName>
    </submittedName>
</protein>
<evidence type="ECO:0000256" key="2">
    <source>
        <dbReference type="ARBA" id="ARBA00022448"/>
    </source>
</evidence>
<evidence type="ECO:0000256" key="8">
    <source>
        <dbReference type="ARBA" id="ARBA00023136"/>
    </source>
</evidence>
<dbReference type="KEGG" id="nwr:E3U44_17960"/>
<accession>A0A4P7C5A4</accession>
<proteinExistence type="inferred from homology"/>
<keyword evidence="6" id="KW-0406">Ion transport</keyword>
<dbReference type="InterPro" id="IPR039426">
    <property type="entry name" value="TonB-dep_rcpt-like"/>
</dbReference>
<dbReference type="RefSeq" id="WP_134359428.1">
    <property type="nucleotide sequence ID" value="NZ_CP038033.1"/>
</dbReference>
<feature type="compositionally biased region" description="Basic and acidic residues" evidence="12">
    <location>
        <begin position="304"/>
        <end position="313"/>
    </location>
</feature>
<dbReference type="Proteomes" id="UP000294325">
    <property type="component" value="Chromosome"/>
</dbReference>
<keyword evidence="16" id="KW-0675">Receptor</keyword>
<dbReference type="InterPro" id="IPR036942">
    <property type="entry name" value="Beta-barrel_TonB_sf"/>
</dbReference>
<feature type="domain" description="TonB-dependent receptor plug" evidence="15">
    <location>
        <begin position="44"/>
        <end position="152"/>
    </location>
</feature>
<keyword evidence="4 10" id="KW-0812">Transmembrane</keyword>
<reference evidence="16 17" key="1">
    <citation type="submission" date="2019-03" db="EMBL/GenBank/DDBJ databases">
        <title>The genome sequence of Nitrosococcus wardiae strain D1FHST reveals the archetypal metabolic capacity of ammonia-oxidizing Gammaproteobacteria.</title>
        <authorList>
            <person name="Wang L."/>
            <person name="Lim C.K."/>
            <person name="Hanson T.E."/>
            <person name="Dang H."/>
            <person name="Klotz M.G."/>
        </authorList>
    </citation>
    <scope>NUCLEOTIDE SEQUENCE [LARGE SCALE GENOMIC DNA]</scope>
    <source>
        <strain evidence="16 17">D1FHS</strain>
    </source>
</reference>
<gene>
    <name evidence="16" type="ORF">E3U44_17960</name>
</gene>
<keyword evidence="9 10" id="KW-0998">Cell outer membrane</keyword>
<evidence type="ECO:0000256" key="5">
    <source>
        <dbReference type="ARBA" id="ARBA00022729"/>
    </source>
</evidence>
<dbReference type="GO" id="GO:0006811">
    <property type="term" value="P:monoatomic ion transport"/>
    <property type="evidence" value="ECO:0007669"/>
    <property type="project" value="UniProtKB-KW"/>
</dbReference>
<dbReference type="InterPro" id="IPR000531">
    <property type="entry name" value="Beta-barrel_TonB"/>
</dbReference>
<evidence type="ECO:0000256" key="1">
    <source>
        <dbReference type="ARBA" id="ARBA00004571"/>
    </source>
</evidence>
<dbReference type="Pfam" id="PF00593">
    <property type="entry name" value="TonB_dep_Rec_b-barrel"/>
    <property type="match status" value="1"/>
</dbReference>
<evidence type="ECO:0000256" key="3">
    <source>
        <dbReference type="ARBA" id="ARBA00022452"/>
    </source>
</evidence>
<keyword evidence="2 10" id="KW-0813">Transport</keyword>
<evidence type="ECO:0000313" key="16">
    <source>
        <dbReference type="EMBL" id="QBQ56176.1"/>
    </source>
</evidence>
<keyword evidence="17" id="KW-1185">Reference proteome</keyword>
<dbReference type="InterPro" id="IPR037066">
    <property type="entry name" value="Plug_dom_sf"/>
</dbReference>
<dbReference type="InterPro" id="IPR012910">
    <property type="entry name" value="Plug_dom"/>
</dbReference>
<keyword evidence="8 10" id="KW-0472">Membrane</keyword>
<name>A0A4P7C5A4_9GAMM</name>
<dbReference type="Gene3D" id="2.40.170.20">
    <property type="entry name" value="TonB-dependent receptor, beta-barrel domain"/>
    <property type="match status" value="1"/>
</dbReference>
<evidence type="ECO:0000256" key="6">
    <source>
        <dbReference type="ARBA" id="ARBA00023065"/>
    </source>
</evidence>
<evidence type="ECO:0000256" key="10">
    <source>
        <dbReference type="PROSITE-ProRule" id="PRU01360"/>
    </source>
</evidence>
<dbReference type="CDD" id="cd01347">
    <property type="entry name" value="ligand_gated_channel"/>
    <property type="match status" value="1"/>
</dbReference>
<evidence type="ECO:0000313" key="17">
    <source>
        <dbReference type="Proteomes" id="UP000294325"/>
    </source>
</evidence>
<dbReference type="PANTHER" id="PTHR30069">
    <property type="entry name" value="TONB-DEPENDENT OUTER MEMBRANE RECEPTOR"/>
    <property type="match status" value="1"/>
</dbReference>
<dbReference type="Pfam" id="PF07715">
    <property type="entry name" value="Plug"/>
    <property type="match status" value="1"/>
</dbReference>
<evidence type="ECO:0000256" key="11">
    <source>
        <dbReference type="RuleBase" id="RU003357"/>
    </source>
</evidence>
<feature type="region of interest" description="Disordered" evidence="12">
    <location>
        <begin position="304"/>
        <end position="324"/>
    </location>
</feature>
<dbReference type="GO" id="GO:0015889">
    <property type="term" value="P:cobalamin transport"/>
    <property type="evidence" value="ECO:0007669"/>
    <property type="project" value="TreeGrafter"/>
</dbReference>
<sequence length="643" mass="70658">MKIFSAFGLGSLVILGSPAYADELPTQKILEPIVVTATRTQTPVRQIGSAMSIITAEDLAQRQRMPVLDVLRGLPGVDVVQSGGLGQQTSVFLRGANANHTLVLIDGVEANDPSNPGGLFDFANLLTDNIERIEILRGPQSTLYGSDAIGGVINIITKRGSGKPQLTARAEGGSFSTFKVTGGISGGDELINYSLTLARLESEGISAADSRLGNSEEDGYRNTTIAGRLGLAPRPNFSLDVTLRYNDAHTEIDGSTVDARGRFLPIDDPNSTLDTAQLFFRGQGRLTLFEGLWEQMLGVSFTHHDRENKDRPDPQNPFPFPGTFNGEKVKVDWQNNVYLSRGHTLTLGITTEEERLEIESPTSTLPRKTAHTTGYYLQEQLDLWDRLFLTGGVRLDDHNRFGSKITGRVTAALVLDPLGTKLRGSYGTGFRAPSLSELFDDRFNTTTMGTQFEFNNPDLGPEESESWEIGVEQSLWGDQLVLGATYFDSEFTDLIQFSHVASEKFQLINIAEAEAQGWEVFMALTPLEGLTVRGDYTQMRTKNKQTGEFLVRRPEHKAAVNVNYHFLGKANFHLQVLYVGSRQDVGNIPLSSYTVVNLAASYDLTDNFQLFARVNNLLDKQYQEVFGFGTPGISGFGGIKLSF</sequence>
<dbReference type="EMBL" id="CP038033">
    <property type="protein sequence ID" value="QBQ56176.1"/>
    <property type="molecule type" value="Genomic_DNA"/>
</dbReference>
<feature type="chain" id="PRO_5020960109" evidence="13">
    <location>
        <begin position="22"/>
        <end position="643"/>
    </location>
</feature>
<organism evidence="16 17">
    <name type="scientific">Nitrosococcus wardiae</name>
    <dbReference type="NCBI Taxonomy" id="1814290"/>
    <lineage>
        <taxon>Bacteria</taxon>
        <taxon>Pseudomonadati</taxon>
        <taxon>Pseudomonadota</taxon>
        <taxon>Gammaproteobacteria</taxon>
        <taxon>Chromatiales</taxon>
        <taxon>Chromatiaceae</taxon>
        <taxon>Nitrosococcus</taxon>
    </lineage>
</organism>
<dbReference type="GO" id="GO:0009279">
    <property type="term" value="C:cell outer membrane"/>
    <property type="evidence" value="ECO:0007669"/>
    <property type="project" value="UniProtKB-SubCell"/>
</dbReference>
<evidence type="ECO:0000259" key="14">
    <source>
        <dbReference type="Pfam" id="PF00593"/>
    </source>
</evidence>
<feature type="domain" description="TonB-dependent receptor-like beta-barrel" evidence="14">
    <location>
        <begin position="214"/>
        <end position="617"/>
    </location>
</feature>